<reference evidence="4" key="1">
    <citation type="journal article" date="2019" name="Int. J. Syst. Evol. Microbiol.">
        <title>The Global Catalogue of Microorganisms (GCM) 10K type strain sequencing project: providing services to taxonomists for standard genome sequencing and annotation.</title>
        <authorList>
            <consortium name="The Broad Institute Genomics Platform"/>
            <consortium name="The Broad Institute Genome Sequencing Center for Infectious Disease"/>
            <person name="Wu L."/>
            <person name="Ma J."/>
        </authorList>
    </citation>
    <scope>NUCLEOTIDE SEQUENCE [LARGE SCALE GENOMIC DNA]</scope>
    <source>
        <strain evidence="4">CGMCC 1.12922</strain>
    </source>
</reference>
<gene>
    <name evidence="3" type="ORF">GCM10011358_29760</name>
</gene>
<dbReference type="SUPFAM" id="SSF56300">
    <property type="entry name" value="Metallo-dependent phosphatases"/>
    <property type="match status" value="1"/>
</dbReference>
<dbReference type="EMBL" id="BMGI01000005">
    <property type="protein sequence ID" value="GGD44050.1"/>
    <property type="molecule type" value="Genomic_DNA"/>
</dbReference>
<evidence type="ECO:0000256" key="1">
    <source>
        <dbReference type="ARBA" id="ARBA00005662"/>
    </source>
</evidence>
<comment type="caution">
    <text evidence="3">The sequence shown here is derived from an EMBL/GenBank/DDBJ whole genome shotgun (WGS) entry which is preliminary data.</text>
</comment>
<organism evidence="3 4">
    <name type="scientific">Sinisalibacter lacisalsi</name>
    <dbReference type="NCBI Taxonomy" id="1526570"/>
    <lineage>
        <taxon>Bacteria</taxon>
        <taxon>Pseudomonadati</taxon>
        <taxon>Pseudomonadota</taxon>
        <taxon>Alphaproteobacteria</taxon>
        <taxon>Rhodobacterales</taxon>
        <taxon>Roseobacteraceae</taxon>
        <taxon>Sinisalibacter</taxon>
    </lineage>
</organism>
<dbReference type="SMART" id="SM00854">
    <property type="entry name" value="PGA_cap"/>
    <property type="match status" value="1"/>
</dbReference>
<dbReference type="Gene3D" id="3.60.21.10">
    <property type="match status" value="1"/>
</dbReference>
<sequence length="394" mass="40774">MRIAAVITALVVLAGCVPEAGRAPLAPLATGGPAGTCTGAPQFEAPPLNTCSGPRARLAFVGDVLLHVQMQDHGYKVGFGNIWHQPARYLRTADVAVANLEGAVAPGVAQDGTIGPDPGPGVDIRVYTGFPQFNYHPVVLRDLAAAGVDLVTTANNHAMDRGSVGADMTLAEVAKAGLAAVGTVPAGAPRDFVHRRATPAGTIAFIACSFSTNGLPDPKRQLLRCFRDEAQLTALVRREAADPGVAGVIVLPHWGVEYRTSPSANQRALARALVAAGATAVVGTHPHAVQPFEVLTSPGGGGAPVVYSTGNFVAIQDFMPSKVGAMALIDLCRGADGRAVAERAGWIAMEMLFTDRGYWAEIAPKGAEGRTGRAEAFLKRVAPGFSAQPPACTR</sequence>
<dbReference type="PANTHER" id="PTHR33393">
    <property type="entry name" value="POLYGLUTAMINE SYNTHESIS ACCESSORY PROTEIN RV0574C-RELATED"/>
    <property type="match status" value="1"/>
</dbReference>
<proteinExistence type="inferred from homology"/>
<dbReference type="Pfam" id="PF09587">
    <property type="entry name" value="PGA_cap"/>
    <property type="match status" value="1"/>
</dbReference>
<dbReference type="RefSeq" id="WP_188529221.1">
    <property type="nucleotide sequence ID" value="NZ_BMGI01000005.1"/>
</dbReference>
<dbReference type="PANTHER" id="PTHR33393:SF13">
    <property type="entry name" value="PGA BIOSYNTHESIS PROTEIN CAPA"/>
    <property type="match status" value="1"/>
</dbReference>
<protein>
    <recommendedName>
        <fullName evidence="2">Capsule synthesis protein CapA domain-containing protein</fullName>
    </recommendedName>
</protein>
<dbReference type="InterPro" id="IPR029052">
    <property type="entry name" value="Metallo-depent_PP-like"/>
</dbReference>
<dbReference type="Proteomes" id="UP000617355">
    <property type="component" value="Unassembled WGS sequence"/>
</dbReference>
<dbReference type="InterPro" id="IPR052169">
    <property type="entry name" value="CW_Biosynth-Accessory"/>
</dbReference>
<accession>A0ABQ1QTF3</accession>
<evidence type="ECO:0000313" key="3">
    <source>
        <dbReference type="EMBL" id="GGD44050.1"/>
    </source>
</evidence>
<evidence type="ECO:0000259" key="2">
    <source>
        <dbReference type="SMART" id="SM00854"/>
    </source>
</evidence>
<dbReference type="InterPro" id="IPR019079">
    <property type="entry name" value="Capsule_synth_CapA"/>
</dbReference>
<dbReference type="PROSITE" id="PS51257">
    <property type="entry name" value="PROKAR_LIPOPROTEIN"/>
    <property type="match status" value="1"/>
</dbReference>
<keyword evidence="4" id="KW-1185">Reference proteome</keyword>
<comment type="similarity">
    <text evidence="1">Belongs to the CapA family.</text>
</comment>
<feature type="domain" description="Capsule synthesis protein CapA" evidence="2">
    <location>
        <begin position="57"/>
        <end position="316"/>
    </location>
</feature>
<name>A0ABQ1QTF3_9RHOB</name>
<evidence type="ECO:0000313" key="4">
    <source>
        <dbReference type="Proteomes" id="UP000617355"/>
    </source>
</evidence>